<organism evidence="1">
    <name type="scientific">bioreactor metagenome</name>
    <dbReference type="NCBI Taxonomy" id="1076179"/>
    <lineage>
        <taxon>unclassified sequences</taxon>
        <taxon>metagenomes</taxon>
        <taxon>ecological metagenomes</taxon>
    </lineage>
</organism>
<accession>A0A645ITI8</accession>
<proteinExistence type="predicted"/>
<reference evidence="1" key="1">
    <citation type="submission" date="2019-08" db="EMBL/GenBank/DDBJ databases">
        <authorList>
            <person name="Kucharzyk K."/>
            <person name="Murdoch R.W."/>
            <person name="Higgins S."/>
            <person name="Loffler F."/>
        </authorList>
    </citation>
    <scope>NUCLEOTIDE SEQUENCE</scope>
</reference>
<comment type="caution">
    <text evidence="1">The sequence shown here is derived from an EMBL/GenBank/DDBJ whole genome shotgun (WGS) entry which is preliminary data.</text>
</comment>
<name>A0A645ITI8_9ZZZZ</name>
<gene>
    <name evidence="1" type="ORF">SDC9_201880</name>
</gene>
<dbReference type="EMBL" id="VSSQ01122228">
    <property type="protein sequence ID" value="MPN54210.1"/>
    <property type="molecule type" value="Genomic_DNA"/>
</dbReference>
<dbReference type="AlphaFoldDB" id="A0A645ITI8"/>
<sequence>MDQAGAVCCVLAVITGIVMTSSHIYGPLVYVGEQLCGGAGQRRCNLWRIVIVDDLGILRDCSPGECELLGV</sequence>
<evidence type="ECO:0000313" key="1">
    <source>
        <dbReference type="EMBL" id="MPN54210.1"/>
    </source>
</evidence>
<protein>
    <submittedName>
        <fullName evidence="1">Uncharacterized protein</fullName>
    </submittedName>
</protein>